<dbReference type="EMBL" id="QEKH01000042">
    <property type="protein sequence ID" value="PVY35182.1"/>
    <property type="molecule type" value="Genomic_DNA"/>
</dbReference>
<dbReference type="PANTHER" id="PTHR43280:SF2">
    <property type="entry name" value="HTH-TYPE TRANSCRIPTIONAL REGULATOR EXSA"/>
    <property type="match status" value="1"/>
</dbReference>
<name>A0A2U1AFJ2_9BACT</name>
<evidence type="ECO:0000256" key="2">
    <source>
        <dbReference type="ARBA" id="ARBA00023125"/>
    </source>
</evidence>
<dbReference type="PANTHER" id="PTHR43280">
    <property type="entry name" value="ARAC-FAMILY TRANSCRIPTIONAL REGULATOR"/>
    <property type="match status" value="1"/>
</dbReference>
<evidence type="ECO:0000313" key="5">
    <source>
        <dbReference type="EMBL" id="PVY35182.1"/>
    </source>
</evidence>
<keyword evidence="1" id="KW-0805">Transcription regulation</keyword>
<feature type="domain" description="HTH araC/xylS-type" evidence="4">
    <location>
        <begin position="174"/>
        <end position="272"/>
    </location>
</feature>
<sequence length="283" mass="33117">MEIMHFPDIEDKSHLSLFNASNMIVLHLLRKERLSFHDRCVFPYNILVLVFESDNSGESFIDNGIGFSRILKENHFYFIPSGQAADYCLQPGIMYYTFHVGFEKFPGIDLFNSENSQCLEGDASAMIQEMARIWQDENAMRQVCRIRALLLDFFLKHWPEGTESEMQKSDPILDRLLPFISEQCNALMTVESLAEKMEMNADVFRRRFKNRFKLTPKTYLTNILLRKVMALLADPSITLREVAGKLAFSSEFYLSRFMKKHTGRSPTEYRTFFKQRNMLHSAR</sequence>
<keyword evidence="2 5" id="KW-0238">DNA-binding</keyword>
<evidence type="ECO:0000256" key="3">
    <source>
        <dbReference type="ARBA" id="ARBA00023163"/>
    </source>
</evidence>
<dbReference type="SMART" id="SM00342">
    <property type="entry name" value="HTH_ARAC"/>
    <property type="match status" value="1"/>
</dbReference>
<comment type="caution">
    <text evidence="5">The sequence shown here is derived from an EMBL/GenBank/DDBJ whole genome shotgun (WGS) entry which is preliminary data.</text>
</comment>
<protein>
    <submittedName>
        <fullName evidence="5">AraC-like DNA-binding protein</fullName>
    </submittedName>
</protein>
<dbReference type="OrthoDB" id="9780667at2"/>
<dbReference type="GO" id="GO:0043565">
    <property type="term" value="F:sequence-specific DNA binding"/>
    <property type="evidence" value="ECO:0007669"/>
    <property type="project" value="InterPro"/>
</dbReference>
<keyword evidence="3" id="KW-0804">Transcription</keyword>
<dbReference type="GeneID" id="78296983"/>
<evidence type="ECO:0000259" key="4">
    <source>
        <dbReference type="PROSITE" id="PS01124"/>
    </source>
</evidence>
<accession>A0A2U1AFJ2</accession>
<keyword evidence="6" id="KW-1185">Reference proteome</keyword>
<evidence type="ECO:0000313" key="6">
    <source>
        <dbReference type="Proteomes" id="UP000245959"/>
    </source>
</evidence>
<evidence type="ECO:0000256" key="1">
    <source>
        <dbReference type="ARBA" id="ARBA00023015"/>
    </source>
</evidence>
<organism evidence="5 6">
    <name type="scientific">Victivallis vadensis</name>
    <dbReference type="NCBI Taxonomy" id="172901"/>
    <lineage>
        <taxon>Bacteria</taxon>
        <taxon>Pseudomonadati</taxon>
        <taxon>Lentisphaerota</taxon>
        <taxon>Lentisphaeria</taxon>
        <taxon>Victivallales</taxon>
        <taxon>Victivallaceae</taxon>
        <taxon>Victivallis</taxon>
    </lineage>
</organism>
<dbReference type="InterPro" id="IPR018060">
    <property type="entry name" value="HTH_AraC"/>
</dbReference>
<reference evidence="5 6" key="1">
    <citation type="submission" date="2018-04" db="EMBL/GenBank/DDBJ databases">
        <title>Genomic Encyclopedia of Type Strains, Phase IV (KMG-IV): sequencing the most valuable type-strain genomes for metagenomic binning, comparative biology and taxonomic classification.</title>
        <authorList>
            <person name="Goeker M."/>
        </authorList>
    </citation>
    <scope>NUCLEOTIDE SEQUENCE [LARGE SCALE GENOMIC DNA]</scope>
    <source>
        <strain evidence="5 6">DSM 14823</strain>
    </source>
</reference>
<dbReference type="Pfam" id="PF12833">
    <property type="entry name" value="HTH_18"/>
    <property type="match status" value="1"/>
</dbReference>
<dbReference type="PROSITE" id="PS01124">
    <property type="entry name" value="HTH_ARAC_FAMILY_2"/>
    <property type="match status" value="1"/>
</dbReference>
<dbReference type="GO" id="GO:0003700">
    <property type="term" value="F:DNA-binding transcription factor activity"/>
    <property type="evidence" value="ECO:0007669"/>
    <property type="project" value="InterPro"/>
</dbReference>
<dbReference type="SUPFAM" id="SSF46689">
    <property type="entry name" value="Homeodomain-like"/>
    <property type="match status" value="2"/>
</dbReference>
<dbReference type="RefSeq" id="WP_116885716.1">
    <property type="nucleotide sequence ID" value="NZ_CABMMC010000002.1"/>
</dbReference>
<dbReference type="Gene3D" id="1.10.10.60">
    <property type="entry name" value="Homeodomain-like"/>
    <property type="match status" value="1"/>
</dbReference>
<gene>
    <name evidence="5" type="ORF">C8D82_1429</name>
</gene>
<dbReference type="AlphaFoldDB" id="A0A2U1AFJ2"/>
<proteinExistence type="predicted"/>
<dbReference type="InterPro" id="IPR009057">
    <property type="entry name" value="Homeodomain-like_sf"/>
</dbReference>
<dbReference type="Proteomes" id="UP000245959">
    <property type="component" value="Unassembled WGS sequence"/>
</dbReference>